<dbReference type="Pfam" id="PF04862">
    <property type="entry name" value="DUF642"/>
    <property type="match status" value="1"/>
</dbReference>
<dbReference type="Proteomes" id="UP000256345">
    <property type="component" value="Unassembled WGS sequence"/>
</dbReference>
<dbReference type="InterPro" id="IPR027576">
    <property type="entry name" value="Choice_anch_C_dom"/>
</dbReference>
<reference evidence="2 3" key="1">
    <citation type="submission" date="2018-08" db="EMBL/GenBank/DDBJ databases">
        <title>Genomic Encyclopedia of Archaeal and Bacterial Type Strains, Phase II (KMG-II): from individual species to whole genera.</title>
        <authorList>
            <person name="Goeker M."/>
        </authorList>
    </citation>
    <scope>NUCLEOTIDE SEQUENCE [LARGE SCALE GENOMIC DNA]</scope>
    <source>
        <strain evidence="2 3">DSM 2261</strain>
    </source>
</reference>
<dbReference type="EMBL" id="QUMU01000003">
    <property type="protein sequence ID" value="REG34844.1"/>
    <property type="molecule type" value="Genomic_DNA"/>
</dbReference>
<evidence type="ECO:0000313" key="3">
    <source>
        <dbReference type="Proteomes" id="UP000256345"/>
    </source>
</evidence>
<evidence type="ECO:0000259" key="1">
    <source>
        <dbReference type="Pfam" id="PF04862"/>
    </source>
</evidence>
<organism evidence="2 3">
    <name type="scientific">Archangium gephyra</name>
    <dbReference type="NCBI Taxonomy" id="48"/>
    <lineage>
        <taxon>Bacteria</taxon>
        <taxon>Pseudomonadati</taxon>
        <taxon>Myxococcota</taxon>
        <taxon>Myxococcia</taxon>
        <taxon>Myxococcales</taxon>
        <taxon>Cystobacterineae</taxon>
        <taxon>Archangiaceae</taxon>
        <taxon>Archangium</taxon>
    </lineage>
</organism>
<dbReference type="SUPFAM" id="SSF49785">
    <property type="entry name" value="Galactose-binding domain-like"/>
    <property type="match status" value="1"/>
</dbReference>
<feature type="domain" description="DUF642" evidence="1">
    <location>
        <begin position="428"/>
        <end position="590"/>
    </location>
</feature>
<gene>
    <name evidence="2" type="ORF">ATI61_103755</name>
</gene>
<sequence length="596" mass="63242">MTYGKKRTSFRTWWGSVLLGAWVSACGLIPEGEAPEDDATVEDVANEASSLVRAMPTLPRTLARSGPAVGYGGGKYLVAWSDVREGGVYGARMKQDGTLVDPVGFRINLGDEPGRKPSIAYDGNNFVVVWEWSTGISGVRVKPDGTVLGPVFTVVTSDEISGPVGLACSSTLCLVSFSISGDRQEVIGLRGVRTDGTVIEGFPVLGDSRGFASGSSVAWNGKEFLVVWSDSRGDHLRTPDIYGARVKPDGTVREPLGFPISAAPGAQTEPDVVWTGRRFLTVWTDHRGETSDIRGARVRSDARVDDPEGLPIATTSGEESAPALAHHNWKSLIVFRSVHEGTSSIQGVRLTEDGELLDAAGFALSSPGRDADFEPDVGFGGSRFLSAWARASSPDERPTLIVGARVDHDADVHRETIFTRYYEPSTPNLIQNGSFESGYDGPPELWKTLSVGETIPGGWVVTSGNVDWHDGSSLGASDGRRDVDLSGLTAGALAQTVPTMPGRTYLLTFDLAGNPAVVCGAGVKGLLLTVEDMTGSVLTYDTTPYANDFTGLRWRPEALLFTATGTAATLTFESLNDSCGGPAIDNVAVRLLPSSP</sequence>
<dbReference type="Gene3D" id="2.60.120.260">
    <property type="entry name" value="Galactose-binding domain-like"/>
    <property type="match status" value="1"/>
</dbReference>
<name>A0ABX9K7P6_9BACT</name>
<keyword evidence="3" id="KW-1185">Reference proteome</keyword>
<evidence type="ECO:0000313" key="2">
    <source>
        <dbReference type="EMBL" id="REG34844.1"/>
    </source>
</evidence>
<dbReference type="InterPro" id="IPR008979">
    <property type="entry name" value="Galactose-bd-like_sf"/>
</dbReference>
<dbReference type="PROSITE" id="PS51257">
    <property type="entry name" value="PROKAR_LIPOPROTEIN"/>
    <property type="match status" value="1"/>
</dbReference>
<accession>A0ABX9K7P6</accession>
<dbReference type="RefSeq" id="WP_053066485.1">
    <property type="nucleotide sequence ID" value="NZ_CP011509.1"/>
</dbReference>
<comment type="caution">
    <text evidence="2">The sequence shown here is derived from an EMBL/GenBank/DDBJ whole genome shotgun (WGS) entry which is preliminary data.</text>
</comment>
<dbReference type="InterPro" id="IPR006946">
    <property type="entry name" value="DGR2-like_dom"/>
</dbReference>
<proteinExistence type="predicted"/>
<dbReference type="NCBIfam" id="TIGR04362">
    <property type="entry name" value="choice_anch_C"/>
    <property type="match status" value="1"/>
</dbReference>
<protein>
    <submittedName>
        <fullName evidence="2">Choice-of-anchor C domain-containing protein</fullName>
    </submittedName>
</protein>